<dbReference type="EMBL" id="CP022983">
    <property type="protein sequence ID" value="ASV68550.1"/>
    <property type="molecule type" value="Genomic_DNA"/>
</dbReference>
<dbReference type="Proteomes" id="UP000215137">
    <property type="component" value="Chromosome"/>
</dbReference>
<evidence type="ECO:0000313" key="3">
    <source>
        <dbReference type="EMBL" id="ASV68550.1"/>
    </source>
</evidence>
<feature type="chain" id="PRO_5012467783" description="PepSY domain-containing protein" evidence="1">
    <location>
        <begin position="21"/>
        <end position="177"/>
    </location>
</feature>
<feature type="domain" description="PepSY" evidence="2">
    <location>
        <begin position="120"/>
        <end position="175"/>
    </location>
</feature>
<dbReference type="Gene3D" id="3.10.450.40">
    <property type="match status" value="2"/>
</dbReference>
<evidence type="ECO:0000313" key="4">
    <source>
        <dbReference type="Proteomes" id="UP000215137"/>
    </source>
</evidence>
<dbReference type="KEGG" id="bko:CKF48_15300"/>
<gene>
    <name evidence="3" type="ORF">CKF48_15300</name>
</gene>
<organism evidence="3 4">
    <name type="scientific">Cytobacillus kochii</name>
    <dbReference type="NCBI Taxonomy" id="859143"/>
    <lineage>
        <taxon>Bacteria</taxon>
        <taxon>Bacillati</taxon>
        <taxon>Bacillota</taxon>
        <taxon>Bacilli</taxon>
        <taxon>Bacillales</taxon>
        <taxon>Bacillaceae</taxon>
        <taxon>Cytobacillus</taxon>
    </lineage>
</organism>
<evidence type="ECO:0000259" key="2">
    <source>
        <dbReference type="Pfam" id="PF03413"/>
    </source>
</evidence>
<sequence>MKRFLLILSIMTLFCLTACGDGEGDSQSGNIDKPNLADEEIEVSLQNAVDIFLREYEVDYITKVELDSDMDQWKYDVAGASNEKEYELVIDAHTGDILDQSEEAIEKGDEEQGISLNEILSPSEAMKIVQAETSNEIGGWTLEVENGTEQYEIEVRDGSEDIDYIINAISGELVGRD</sequence>
<evidence type="ECO:0000256" key="1">
    <source>
        <dbReference type="SAM" id="SignalP"/>
    </source>
</evidence>
<protein>
    <recommendedName>
        <fullName evidence="2">PepSY domain-containing protein</fullName>
    </recommendedName>
</protein>
<proteinExistence type="predicted"/>
<keyword evidence="1" id="KW-0732">Signal</keyword>
<keyword evidence="4" id="KW-1185">Reference proteome</keyword>
<feature type="signal peptide" evidence="1">
    <location>
        <begin position="1"/>
        <end position="20"/>
    </location>
</feature>
<feature type="domain" description="PepSY" evidence="2">
    <location>
        <begin position="43"/>
        <end position="100"/>
    </location>
</feature>
<dbReference type="AlphaFoldDB" id="A0A248TKD4"/>
<dbReference type="RefSeq" id="WP_095372120.1">
    <property type="nucleotide sequence ID" value="NZ_CP022983.1"/>
</dbReference>
<accession>A0A248TKD4</accession>
<dbReference type="Pfam" id="PF03413">
    <property type="entry name" value="PepSY"/>
    <property type="match status" value="2"/>
</dbReference>
<name>A0A248TKD4_9BACI</name>
<reference evidence="3 4" key="1">
    <citation type="submission" date="2017-08" db="EMBL/GenBank/DDBJ databases">
        <title>Complete Genome Sequence of Bacillus kochii Oregon-R-modENCODE STRAIN BDGP4, isolated from Drosophila melanogaster gut.</title>
        <authorList>
            <person name="Wan K.H."/>
            <person name="Yu C."/>
            <person name="Park S."/>
            <person name="Hammonds A.S."/>
            <person name="Booth B.W."/>
            <person name="Celniker S.E."/>
        </authorList>
    </citation>
    <scope>NUCLEOTIDE SEQUENCE [LARGE SCALE GENOMIC DNA]</scope>
    <source>
        <strain evidence="3 4">BDGP4</strain>
    </source>
</reference>
<dbReference type="InterPro" id="IPR025711">
    <property type="entry name" value="PepSY"/>
</dbReference>
<dbReference type="OrthoDB" id="5361545at2"/>